<evidence type="ECO:0000313" key="1">
    <source>
        <dbReference type="EMBL" id="CAH1421902.1"/>
    </source>
</evidence>
<reference evidence="1 2" key="1">
    <citation type="submission" date="2022-01" db="EMBL/GenBank/DDBJ databases">
        <authorList>
            <person name="Xiong W."/>
            <person name="Schranz E."/>
        </authorList>
    </citation>
    <scope>NUCLEOTIDE SEQUENCE [LARGE SCALE GENOMIC DNA]</scope>
</reference>
<keyword evidence="2" id="KW-1185">Reference proteome</keyword>
<accession>A0AAU9M5C0</accession>
<organism evidence="1 2">
    <name type="scientific">Lactuca virosa</name>
    <dbReference type="NCBI Taxonomy" id="75947"/>
    <lineage>
        <taxon>Eukaryota</taxon>
        <taxon>Viridiplantae</taxon>
        <taxon>Streptophyta</taxon>
        <taxon>Embryophyta</taxon>
        <taxon>Tracheophyta</taxon>
        <taxon>Spermatophyta</taxon>
        <taxon>Magnoliopsida</taxon>
        <taxon>eudicotyledons</taxon>
        <taxon>Gunneridae</taxon>
        <taxon>Pentapetalae</taxon>
        <taxon>asterids</taxon>
        <taxon>campanulids</taxon>
        <taxon>Asterales</taxon>
        <taxon>Asteraceae</taxon>
        <taxon>Cichorioideae</taxon>
        <taxon>Cichorieae</taxon>
        <taxon>Lactucinae</taxon>
        <taxon>Lactuca</taxon>
    </lineage>
</organism>
<dbReference type="Proteomes" id="UP001157418">
    <property type="component" value="Unassembled WGS sequence"/>
</dbReference>
<evidence type="ECO:0000313" key="2">
    <source>
        <dbReference type="Proteomes" id="UP001157418"/>
    </source>
</evidence>
<dbReference type="AlphaFoldDB" id="A0AAU9M5C0"/>
<comment type="caution">
    <text evidence="1">The sequence shown here is derived from an EMBL/GenBank/DDBJ whole genome shotgun (WGS) entry which is preliminary data.</text>
</comment>
<gene>
    <name evidence="1" type="ORF">LVIROSA_LOCUS9274</name>
</gene>
<dbReference type="EMBL" id="CAKMRJ010001112">
    <property type="protein sequence ID" value="CAH1421902.1"/>
    <property type="molecule type" value="Genomic_DNA"/>
</dbReference>
<protein>
    <recommendedName>
        <fullName evidence="3">DUF4218 domain-containing protein</fullName>
    </recommendedName>
</protein>
<proteinExistence type="predicted"/>
<sequence length="133" mass="15227">MFLRGFFNLMEHLVIHLAREAMAYESAIVGKYDDDTSCHPLLDNETWCDVSRGVKKGRIYGFGYVSDPVSFLKRTSSTITSKEGVYERVRNEMHGEMDAKVAKMKAYHRQIREEMDSKAATIDATQQQIDAKI</sequence>
<evidence type="ECO:0008006" key="3">
    <source>
        <dbReference type="Google" id="ProtNLM"/>
    </source>
</evidence>
<name>A0AAU9M5C0_9ASTR</name>